<keyword evidence="3" id="KW-1185">Reference proteome</keyword>
<dbReference type="EMBL" id="DS232156">
    <property type="protein sequence ID" value="EDS36286.1"/>
    <property type="molecule type" value="Genomic_DNA"/>
</dbReference>
<evidence type="ECO:0000313" key="2">
    <source>
        <dbReference type="EnsemblMetazoa" id="CPIJ011747-PA"/>
    </source>
</evidence>
<dbReference type="EnsemblMetazoa" id="CPIJ011747-RA">
    <property type="protein sequence ID" value="CPIJ011747-PA"/>
    <property type="gene ID" value="CPIJ011747"/>
</dbReference>
<reference evidence="2" key="2">
    <citation type="submission" date="2021-02" db="UniProtKB">
        <authorList>
            <consortium name="EnsemblMetazoa"/>
        </authorList>
    </citation>
    <scope>IDENTIFICATION</scope>
    <source>
        <strain evidence="2">JHB</strain>
    </source>
</reference>
<accession>B0WX25</accession>
<dbReference type="AlphaFoldDB" id="B0WX25"/>
<dbReference type="Proteomes" id="UP000002320">
    <property type="component" value="Unassembled WGS sequence"/>
</dbReference>
<reference evidence="1" key="1">
    <citation type="submission" date="2007-03" db="EMBL/GenBank/DDBJ databases">
        <title>Annotation of Culex pipiens quinquefasciatus.</title>
        <authorList>
            <consortium name="The Broad Institute Genome Sequencing Platform"/>
            <person name="Atkinson P.W."/>
            <person name="Hemingway J."/>
            <person name="Christensen B.M."/>
            <person name="Higgs S."/>
            <person name="Kodira C."/>
            <person name="Hannick L."/>
            <person name="Megy K."/>
            <person name="O'Leary S."/>
            <person name="Pearson M."/>
            <person name="Haas B.J."/>
            <person name="Mauceli E."/>
            <person name="Wortman J.R."/>
            <person name="Lee N.H."/>
            <person name="Guigo R."/>
            <person name="Stanke M."/>
            <person name="Alvarado L."/>
            <person name="Amedeo P."/>
            <person name="Antoine C.H."/>
            <person name="Arensburger P."/>
            <person name="Bidwell S.L."/>
            <person name="Crawford M."/>
            <person name="Camaro F."/>
            <person name="Devon K."/>
            <person name="Engels R."/>
            <person name="Hammond M."/>
            <person name="Howarth C."/>
            <person name="Koehrsen M."/>
            <person name="Lawson D."/>
            <person name="Montgomery P."/>
            <person name="Nene V."/>
            <person name="Nusbaum C."/>
            <person name="Puiu D."/>
            <person name="Romero-Severson J."/>
            <person name="Severson D.W."/>
            <person name="Shumway M."/>
            <person name="Sisk P."/>
            <person name="Stolte C."/>
            <person name="Zeng Q."/>
            <person name="Eisenstadt E."/>
            <person name="Fraser-Liggett C."/>
            <person name="Strausberg R."/>
            <person name="Galagan J."/>
            <person name="Birren B."/>
            <person name="Collins F.H."/>
        </authorList>
    </citation>
    <scope>NUCLEOTIDE SEQUENCE [LARGE SCALE GENOMIC DNA]</scope>
    <source>
        <strain evidence="1">JHB</strain>
    </source>
</reference>
<evidence type="ECO:0000313" key="1">
    <source>
        <dbReference type="EMBL" id="EDS36286.1"/>
    </source>
</evidence>
<dbReference type="InParanoid" id="B0WX25"/>
<dbReference type="HOGENOM" id="CLU_3126411_0_0_1"/>
<dbReference type="KEGG" id="cqu:CpipJ_CPIJ011747"/>
<organism>
    <name type="scientific">Culex quinquefasciatus</name>
    <name type="common">Southern house mosquito</name>
    <name type="synonym">Culex pungens</name>
    <dbReference type="NCBI Taxonomy" id="7176"/>
    <lineage>
        <taxon>Eukaryota</taxon>
        <taxon>Metazoa</taxon>
        <taxon>Ecdysozoa</taxon>
        <taxon>Arthropoda</taxon>
        <taxon>Hexapoda</taxon>
        <taxon>Insecta</taxon>
        <taxon>Pterygota</taxon>
        <taxon>Neoptera</taxon>
        <taxon>Endopterygota</taxon>
        <taxon>Diptera</taxon>
        <taxon>Nematocera</taxon>
        <taxon>Culicoidea</taxon>
        <taxon>Culicidae</taxon>
        <taxon>Culicinae</taxon>
        <taxon>Culicini</taxon>
        <taxon>Culex</taxon>
        <taxon>Culex</taxon>
    </lineage>
</organism>
<proteinExistence type="predicted"/>
<gene>
    <name evidence="2" type="primary">6044429</name>
    <name evidence="1" type="ORF">CpipJ_CPIJ011747</name>
</gene>
<sequence>MVGESIFGKHKHKCDMWTSTGAPSSECIRSKLNSSVVGSPATFSRSTTFN</sequence>
<protein>
    <submittedName>
        <fullName evidence="1 2">Uncharacterized protein</fullName>
    </submittedName>
</protein>
<evidence type="ECO:0000313" key="3">
    <source>
        <dbReference type="Proteomes" id="UP000002320"/>
    </source>
</evidence>
<name>B0WX25_CULQU</name>
<dbReference type="VEuPathDB" id="VectorBase:CPIJ011747"/>